<comment type="caution">
    <text evidence="3">The sequence shown here is derived from an EMBL/GenBank/DDBJ whole genome shotgun (WGS) entry which is preliminary data.</text>
</comment>
<dbReference type="Gene3D" id="3.40.50.300">
    <property type="entry name" value="P-loop containing nucleotide triphosphate hydrolases"/>
    <property type="match status" value="1"/>
</dbReference>
<dbReference type="GO" id="GO:0016887">
    <property type="term" value="F:ATP hydrolysis activity"/>
    <property type="evidence" value="ECO:0007669"/>
    <property type="project" value="InterPro"/>
</dbReference>
<dbReference type="InterPro" id="IPR041685">
    <property type="entry name" value="AAA_GajA/Old/RecF-like"/>
</dbReference>
<dbReference type="Proteomes" id="UP000075680">
    <property type="component" value="Unassembled WGS sequence"/>
</dbReference>
<dbReference type="InterPro" id="IPR027417">
    <property type="entry name" value="P-loop_NTPase"/>
</dbReference>
<dbReference type="CDD" id="cd00267">
    <property type="entry name" value="ABC_ATPase"/>
    <property type="match status" value="1"/>
</dbReference>
<dbReference type="PANTHER" id="PTHR43581:SF4">
    <property type="entry name" value="ATP_GTP PHOSPHATASE"/>
    <property type="match status" value="1"/>
</dbReference>
<evidence type="ECO:0000259" key="2">
    <source>
        <dbReference type="Pfam" id="PF20469"/>
    </source>
</evidence>
<evidence type="ECO:0000313" key="4">
    <source>
        <dbReference type="Proteomes" id="UP000075680"/>
    </source>
</evidence>
<organism evidence="3 4">
    <name type="scientific">Acinetobacter venetianus</name>
    <dbReference type="NCBI Taxonomy" id="52133"/>
    <lineage>
        <taxon>Bacteria</taxon>
        <taxon>Pseudomonadati</taxon>
        <taxon>Pseudomonadota</taxon>
        <taxon>Gammaproteobacteria</taxon>
        <taxon>Moraxellales</taxon>
        <taxon>Moraxellaceae</taxon>
        <taxon>Acinetobacter</taxon>
    </lineage>
</organism>
<dbReference type="SUPFAM" id="SSF52540">
    <property type="entry name" value="P-loop containing nucleoside triphosphate hydrolases"/>
    <property type="match status" value="1"/>
</dbReference>
<dbReference type="Pfam" id="PF13175">
    <property type="entry name" value="AAA_15"/>
    <property type="match status" value="2"/>
</dbReference>
<dbReference type="InterPro" id="IPR051396">
    <property type="entry name" value="Bact_Antivir_Def_Nuclease"/>
</dbReference>
<feature type="domain" description="Endonuclease GajA/Old nuclease/RecF-like AAA" evidence="1">
    <location>
        <begin position="222"/>
        <end position="333"/>
    </location>
</feature>
<feature type="domain" description="Endonuclease GajA/Old nuclease/RecF-like AAA" evidence="1">
    <location>
        <begin position="3"/>
        <end position="54"/>
    </location>
</feature>
<dbReference type="Pfam" id="PF20469">
    <property type="entry name" value="OLD-like_TOPRIM"/>
    <property type="match status" value="1"/>
</dbReference>
<feature type="domain" description="OLD protein-like TOPRIM" evidence="2">
    <location>
        <begin position="386"/>
        <end position="452"/>
    </location>
</feature>
<dbReference type="PATRIC" id="fig|52133.18.peg.3293"/>
<evidence type="ECO:0000313" key="3">
    <source>
        <dbReference type="EMBL" id="KXZ63821.1"/>
    </source>
</evidence>
<protein>
    <submittedName>
        <fullName evidence="3">DNA replication and repair protein RecF</fullName>
    </submittedName>
</protein>
<dbReference type="EMBL" id="JRUE01000239">
    <property type="protein sequence ID" value="KXZ63821.1"/>
    <property type="molecule type" value="Genomic_DNA"/>
</dbReference>
<proteinExistence type="predicted"/>
<dbReference type="AlphaFoldDB" id="A0A150HKL4"/>
<sequence>MHKITEVSIKNFKSCINTTILLSDFTPLVGYNNAGKSNCLSAIQWLIRRSSLTEKDFYDVSQPIEVIAMVEGISQQLLSHMPQNQRTTIQRYISNQQIRIRRLQDNPNAKATDIKLYVWDITINDWIPNPTGLDNAISALLPEPIRIGAMENAAEDASKSKTTTTIGKLLAEFLGPVKIAHEVELNQHLSEITSRISCNGSQRFGELANIDQGVNGKVNNLFPGMSVKLHFETPSIDDLIKAGTLKVVEGQGTDRDFSSYGHGAQRSIQMALVQYLAEIKRQTNHQTSTTLLLIDEPELYLHPFAIEQVREALIELSQNGYQVIISTHSAQMITADGAEKTLLIRKDNINGTYSRKRLGDAIQTIVPNTVHQMEHLFSLSHSTQLLFAENVVLTEGKTEQRLLPFLFKDIAGLTMGQEKHALIAQGGVSNTKKSLAILAEMDLPTKAICDLDYCFNGAVIDNFLAENDSDLTNIKSIFQRIAPTHNITLNPNTLLPKGNQLVTAAKAFELVAAETDAIPFIESLHQKMKAYGIWIWKRGAIEAHLGTTSKTESEWARFKRDVTNNGLNVTCSDYQAINDLVEWLRS</sequence>
<accession>A0A150HKL4</accession>
<reference evidence="3 4" key="1">
    <citation type="journal article" date="2016" name="Sci. Rep.">
        <title>Genomic and phenotypic characterization of the species Acinetobacter venetianus.</title>
        <authorList>
            <person name="Fondi M."/>
            <person name="Maida I."/>
            <person name="Perrin E."/>
            <person name="Orlandini V."/>
            <person name="La Torre L."/>
            <person name="Bosi E."/>
            <person name="Negroni A."/>
            <person name="Zanaroli G."/>
            <person name="Fava F."/>
            <person name="Decorosi F."/>
            <person name="Giovannetti L."/>
            <person name="Viti C."/>
            <person name="Vaneechoutte M."/>
            <person name="Dijkshoorn L."/>
            <person name="Fani R."/>
        </authorList>
    </citation>
    <scope>NUCLEOTIDE SEQUENCE [LARGE SCALE GENOMIC DNA]</scope>
    <source>
        <strain evidence="3 4">LUH5627</strain>
    </source>
</reference>
<evidence type="ECO:0000259" key="1">
    <source>
        <dbReference type="Pfam" id="PF13175"/>
    </source>
</evidence>
<dbReference type="RefSeq" id="WP_061519695.1">
    <property type="nucleotide sequence ID" value="NZ_JRUE01000239.1"/>
</dbReference>
<name>A0A150HKL4_9GAMM</name>
<gene>
    <name evidence="3" type="primary">recF_5</name>
    <name evidence="3" type="ORF">AVENLUH5627_03214</name>
</gene>
<dbReference type="GO" id="GO:0005524">
    <property type="term" value="F:ATP binding"/>
    <property type="evidence" value="ECO:0007669"/>
    <property type="project" value="InterPro"/>
</dbReference>
<dbReference type="PANTHER" id="PTHR43581">
    <property type="entry name" value="ATP/GTP PHOSPHATASE"/>
    <property type="match status" value="1"/>
</dbReference>
<dbReference type="InterPro" id="IPR034139">
    <property type="entry name" value="TOPRIM_OLD"/>
</dbReference>